<reference evidence="3 4" key="1">
    <citation type="submission" date="2016-11" db="EMBL/GenBank/DDBJ databases">
        <authorList>
            <person name="Jaros S."/>
            <person name="Januszkiewicz K."/>
            <person name="Wedrychowicz H."/>
        </authorList>
    </citation>
    <scope>NUCLEOTIDE SEQUENCE [LARGE SCALE GENOMIC DNA]</scope>
    <source>
        <strain evidence="3 4">DSM 2631</strain>
    </source>
</reference>
<evidence type="ECO:0000259" key="1">
    <source>
        <dbReference type="Pfam" id="PF01266"/>
    </source>
</evidence>
<dbReference type="InterPro" id="IPR052745">
    <property type="entry name" value="G3P_Oxidase/Oxidoreductase"/>
</dbReference>
<feature type="domain" description="FAD dependent oxidoreductase" evidence="1">
    <location>
        <begin position="4"/>
        <end position="199"/>
    </location>
</feature>
<sequence length="464" mass="52578">MDYDVLILGGGIVGCAVAYELSKYNLNIAVIEKDFDIADDISFINTTVVYDGLEASDDLMSKLEAKGNYMIEEVATKFKVPFKRTGSLHIAENDEQVKKLEEIYNRALRRGIDNIYLVDPDYINEVEPNLNIKIKKALYSRNTAVISPYDLAISYAEVAFDNGVNFKLEEIVQDIKKGANGFNITTNKNKFSCRVVVNTIPGDNYTIDMDRMKFKEPDANINYVLLEDNENINLSNVVFKLEENGETVLEAPLLSGGTLAAVRSKKRLKFNETINKIKKVLPNITKRDVNNILSDSFHKDLILIDDNNFSKGYIKVTGKHYAEVTIAPSISNMICETIVNNLNCSIKKNFIDKRREYYRFRNMTRSERNEIIALDKRYGKIICLCNQVTEGEIVESIRRPLGARTVEGVKRRTGATFGNCHGAYCISKIIDILAREMDKSPTEIVEDSKNSKVLASRIKEFEDM</sequence>
<dbReference type="CDD" id="cd19946">
    <property type="entry name" value="GlpA-like_Fer2_BFD-like"/>
    <property type="match status" value="1"/>
</dbReference>
<dbReference type="Gene3D" id="1.10.10.1100">
    <property type="entry name" value="BFD-like [2Fe-2S]-binding domain"/>
    <property type="match status" value="1"/>
</dbReference>
<dbReference type="Gene3D" id="3.30.9.10">
    <property type="entry name" value="D-Amino Acid Oxidase, subunit A, domain 2"/>
    <property type="match status" value="1"/>
</dbReference>
<name>A0A1M4W1K6_9CLOT</name>
<gene>
    <name evidence="3" type="ORF">SAMN05443638_1106</name>
</gene>
<dbReference type="EMBL" id="FQVM01000010">
    <property type="protein sequence ID" value="SHE75118.1"/>
    <property type="molecule type" value="Genomic_DNA"/>
</dbReference>
<proteinExistence type="predicted"/>
<evidence type="ECO:0000313" key="4">
    <source>
        <dbReference type="Proteomes" id="UP000184035"/>
    </source>
</evidence>
<dbReference type="InterPro" id="IPR036188">
    <property type="entry name" value="FAD/NAD-bd_sf"/>
</dbReference>
<dbReference type="Pfam" id="PF04324">
    <property type="entry name" value="Fer2_BFD"/>
    <property type="match status" value="1"/>
</dbReference>
<dbReference type="Gene3D" id="3.50.50.60">
    <property type="entry name" value="FAD/NAD(P)-binding domain"/>
    <property type="match status" value="1"/>
</dbReference>
<keyword evidence="4" id="KW-1185">Reference proteome</keyword>
<feature type="domain" description="BFD-like [2Fe-2S]-binding" evidence="2">
    <location>
        <begin position="381"/>
        <end position="435"/>
    </location>
</feature>
<dbReference type="SUPFAM" id="SSF51905">
    <property type="entry name" value="FAD/NAD(P)-binding domain"/>
    <property type="match status" value="1"/>
</dbReference>
<dbReference type="Proteomes" id="UP000184035">
    <property type="component" value="Unassembled WGS sequence"/>
</dbReference>
<dbReference type="PANTHER" id="PTHR42720:SF1">
    <property type="entry name" value="GLYCEROL 3-PHOSPHATE OXIDASE"/>
    <property type="match status" value="1"/>
</dbReference>
<dbReference type="OrthoDB" id="9794226at2"/>
<protein>
    <submittedName>
        <fullName evidence="3">L-2-hydroxyglutarate oxidase LhgO</fullName>
    </submittedName>
</protein>
<evidence type="ECO:0000259" key="2">
    <source>
        <dbReference type="Pfam" id="PF04324"/>
    </source>
</evidence>
<dbReference type="STRING" id="1533.SAMN05443638_1106"/>
<dbReference type="InterPro" id="IPR041854">
    <property type="entry name" value="BFD-like_2Fe2S-bd_dom_sf"/>
</dbReference>
<dbReference type="InterPro" id="IPR007419">
    <property type="entry name" value="BFD-like_2Fe2S-bd_dom"/>
</dbReference>
<accession>A0A1M4W1K6</accession>
<dbReference type="Pfam" id="PF01266">
    <property type="entry name" value="DAO"/>
    <property type="match status" value="1"/>
</dbReference>
<dbReference type="InterPro" id="IPR006076">
    <property type="entry name" value="FAD-dep_OxRdtase"/>
</dbReference>
<dbReference type="PANTHER" id="PTHR42720">
    <property type="entry name" value="GLYCEROL-3-PHOSPHATE DEHYDROGENASE"/>
    <property type="match status" value="1"/>
</dbReference>
<dbReference type="AlphaFoldDB" id="A0A1M4W1K6"/>
<evidence type="ECO:0000313" key="3">
    <source>
        <dbReference type="EMBL" id="SHE75118.1"/>
    </source>
</evidence>
<organism evidence="3 4">
    <name type="scientific">Clostridium fallax</name>
    <dbReference type="NCBI Taxonomy" id="1533"/>
    <lineage>
        <taxon>Bacteria</taxon>
        <taxon>Bacillati</taxon>
        <taxon>Bacillota</taxon>
        <taxon>Clostridia</taxon>
        <taxon>Eubacteriales</taxon>
        <taxon>Clostridiaceae</taxon>
        <taxon>Clostridium</taxon>
    </lineage>
</organism>
<dbReference type="RefSeq" id="WP_072895181.1">
    <property type="nucleotide sequence ID" value="NZ_FQVM01000010.1"/>
</dbReference>